<dbReference type="Gene3D" id="3.50.50.60">
    <property type="entry name" value="FAD/NAD(P)-binding domain"/>
    <property type="match status" value="1"/>
</dbReference>
<keyword evidence="1" id="KW-0560">Oxidoreductase</keyword>
<dbReference type="AlphaFoldDB" id="A0A3M3RGV0"/>
<evidence type="ECO:0000313" key="8">
    <source>
        <dbReference type="Proteomes" id="UP000270524"/>
    </source>
</evidence>
<dbReference type="EMBL" id="RBPH01000184">
    <property type="protein sequence ID" value="RMN79149.1"/>
    <property type="molecule type" value="Genomic_DNA"/>
</dbReference>
<keyword evidence="6" id="KW-0503">Monooxygenase</keyword>
<dbReference type="InterPro" id="IPR012733">
    <property type="entry name" value="HB_mOase"/>
</dbReference>
<evidence type="ECO:0000256" key="3">
    <source>
        <dbReference type="NCBIfam" id="TIGR02360"/>
    </source>
</evidence>
<organism evidence="6 8">
    <name type="scientific">Pseudomonas cannabina</name>
    <dbReference type="NCBI Taxonomy" id="86840"/>
    <lineage>
        <taxon>Bacteria</taxon>
        <taxon>Pseudomonadati</taxon>
        <taxon>Pseudomonadota</taxon>
        <taxon>Gammaproteobacteria</taxon>
        <taxon>Pseudomonadales</taxon>
        <taxon>Pseudomonadaceae</taxon>
        <taxon>Pseudomonas</taxon>
    </lineage>
</organism>
<dbReference type="PRINTS" id="PR00420">
    <property type="entry name" value="RNGMNOXGNASE"/>
</dbReference>
<dbReference type="RefSeq" id="WP_054080210.1">
    <property type="nucleotide sequence ID" value="NZ_CP178532.1"/>
</dbReference>
<dbReference type="InterPro" id="IPR002938">
    <property type="entry name" value="FAD-bd"/>
</dbReference>
<name>A0A3M3RGV0_PSECA</name>
<evidence type="ECO:0000256" key="1">
    <source>
        <dbReference type="ARBA" id="ARBA00023002"/>
    </source>
</evidence>
<sequence>MKTQVAIIGSGPSGLLLGQLLQRAGIDNVIVERKDPDYILSRIRAGVLEQGMVDLLREAGVGERMDAEGLIHDGFELAFDGRCERIDLKHLADGKTVMVYGQTEVTRDLMTARAISGALTVYDAADVEAHDLKTDRPYLTFVKDGETMRLDCDYIAGCDGFHGVSRQSIPAEALSVFERIYPFGWLGVLADTPPVNEELVYANHPRGFALCSMRSAVRTRYYVQVSADEKVEDWPDERFWSELKARLPEHLADRLITGPSIEKSIAPLRSFVVEPMQYGRLFLLGDAAHIVPPTGAKGLNLAASDVSTLYRILLKVYREGRTDLLEKYSQICLRRVWKAERFSWWMTSVLHNFPNTDAFSQRIQQTELDYYVGSEAGRRTIAENYVGLPYEAIE</sequence>
<dbReference type="GO" id="GO:0043639">
    <property type="term" value="P:benzoate catabolic process"/>
    <property type="evidence" value="ECO:0007669"/>
    <property type="project" value="InterPro"/>
</dbReference>
<dbReference type="SUPFAM" id="SSF54373">
    <property type="entry name" value="FAD-linked reductases, C-terminal domain"/>
    <property type="match status" value="1"/>
</dbReference>
<dbReference type="NCBIfam" id="TIGR02360">
    <property type="entry name" value="pbenz_hydroxyl"/>
    <property type="match status" value="1"/>
</dbReference>
<dbReference type="NCBIfam" id="NF006091">
    <property type="entry name" value="PRK08243.1"/>
    <property type="match status" value="1"/>
</dbReference>
<dbReference type="Pfam" id="PF01494">
    <property type="entry name" value="FAD_binding_3"/>
    <property type="match status" value="1"/>
</dbReference>
<dbReference type="EMBL" id="RBPJ01000152">
    <property type="protein sequence ID" value="RMN95597.1"/>
    <property type="molecule type" value="Genomic_DNA"/>
</dbReference>
<dbReference type="GeneID" id="64466809"/>
<feature type="domain" description="FAD-binding" evidence="4">
    <location>
        <begin position="2"/>
        <end position="343"/>
    </location>
</feature>
<dbReference type="GO" id="GO:0018659">
    <property type="term" value="F:4-hydroxybenzoate 3-monooxygenase activity"/>
    <property type="evidence" value="ECO:0007669"/>
    <property type="project" value="UniProtKB-UniRule"/>
</dbReference>
<dbReference type="GO" id="GO:0071949">
    <property type="term" value="F:FAD binding"/>
    <property type="evidence" value="ECO:0007669"/>
    <property type="project" value="InterPro"/>
</dbReference>
<evidence type="ECO:0000256" key="2">
    <source>
        <dbReference type="ARBA" id="ARBA00023027"/>
    </source>
</evidence>
<evidence type="ECO:0000313" key="6">
    <source>
        <dbReference type="EMBL" id="RMN95597.1"/>
    </source>
</evidence>
<proteinExistence type="predicted"/>
<dbReference type="Proteomes" id="UP000269335">
    <property type="component" value="Unassembled WGS sequence"/>
</dbReference>
<dbReference type="InterPro" id="IPR050631">
    <property type="entry name" value="PheA/TfdB_FAD_monoxygenase"/>
</dbReference>
<dbReference type="SUPFAM" id="SSF51905">
    <property type="entry name" value="FAD/NAD(P)-binding domain"/>
    <property type="match status" value="1"/>
</dbReference>
<comment type="caution">
    <text evidence="6">The sequence shown here is derived from an EMBL/GenBank/DDBJ whole genome shotgun (WGS) entry which is preliminary data.</text>
</comment>
<evidence type="ECO:0000259" key="4">
    <source>
        <dbReference type="Pfam" id="PF01494"/>
    </source>
</evidence>
<dbReference type="EC" id="1.14.13.2" evidence="3"/>
<dbReference type="InterPro" id="IPR036188">
    <property type="entry name" value="FAD/NAD-bd_sf"/>
</dbReference>
<protein>
    <recommendedName>
        <fullName evidence="3">4-hydroxybenzoate 3-monooxygenase</fullName>
        <ecNumber evidence="3">1.14.13.2</ecNumber>
    </recommendedName>
</protein>
<evidence type="ECO:0000313" key="7">
    <source>
        <dbReference type="Proteomes" id="UP000269335"/>
    </source>
</evidence>
<keyword evidence="2" id="KW-0520">NAD</keyword>
<dbReference type="PANTHER" id="PTHR43476:SF4">
    <property type="entry name" value="BLR0106 PROTEIN"/>
    <property type="match status" value="1"/>
</dbReference>
<evidence type="ECO:0000313" key="5">
    <source>
        <dbReference type="EMBL" id="RMN79149.1"/>
    </source>
</evidence>
<dbReference type="Gene3D" id="3.30.9.10">
    <property type="entry name" value="D-Amino Acid Oxidase, subunit A, domain 2"/>
    <property type="match status" value="1"/>
</dbReference>
<dbReference type="Proteomes" id="UP000270524">
    <property type="component" value="Unassembled WGS sequence"/>
</dbReference>
<dbReference type="PANTHER" id="PTHR43476">
    <property type="entry name" value="3-(3-HYDROXY-PHENYL)PROPIONATE/3-HYDROXYCINNAMIC ACID HYDROXYLASE"/>
    <property type="match status" value="1"/>
</dbReference>
<gene>
    <name evidence="6" type="ORF">ALQ51_01560</name>
    <name evidence="5" type="ORF">ALQ53_02983</name>
</gene>
<accession>A0A3M3RGV0</accession>
<reference evidence="7 8" key="1">
    <citation type="submission" date="2018-08" db="EMBL/GenBank/DDBJ databases">
        <title>Recombination of ecologically and evolutionarily significant loci maintains genetic cohesion in the Pseudomonas syringae species complex.</title>
        <authorList>
            <person name="Dillon M."/>
            <person name="Thakur S."/>
            <person name="Almeida R.N.D."/>
            <person name="Weir B.S."/>
            <person name="Guttman D.S."/>
        </authorList>
    </citation>
    <scope>NUCLEOTIDE SEQUENCE [LARGE SCALE GENOMIC DNA]</scope>
    <source>
        <strain evidence="5 7">ICMP 15201</strain>
        <strain evidence="6 8">ICMP 15203</strain>
    </source>
</reference>